<dbReference type="RefSeq" id="WP_005875909.1">
    <property type="nucleotide sequence ID" value="NZ_CABGIQ010000018.1"/>
</dbReference>
<reference evidence="18 20" key="2">
    <citation type="submission" date="2018-06" db="EMBL/GenBank/DDBJ databases">
        <authorList>
            <consortium name="Pathogen Informatics"/>
            <person name="Doyle S."/>
        </authorList>
    </citation>
    <scope>NUCLEOTIDE SEQUENCE [LARGE SCALE GENOMIC DNA]</scope>
    <source>
        <strain evidence="18 20">NCTC8129</strain>
    </source>
</reference>
<reference evidence="17 19" key="1">
    <citation type="submission" date="2015-06" db="EMBL/GenBank/DDBJ databases">
        <title>The Genome Sequence of Enterococcus durans 4EA1.</title>
        <authorList>
            <consortium name="The Broad Institute Genomics Platform"/>
            <consortium name="The Broad Institute Genome Sequencing Center for Infectious Disease"/>
            <person name="Earl A.M."/>
            <person name="Van Tyne D."/>
            <person name="Lebreton F."/>
            <person name="Saavedra J.T."/>
            <person name="Gilmore M.S."/>
            <person name="Manson Mcguire A."/>
            <person name="Clock S."/>
            <person name="Crupain M."/>
            <person name="Rangan U."/>
            <person name="Young S."/>
            <person name="Abouelleil A."/>
            <person name="Cao P."/>
            <person name="Chapman S.B."/>
            <person name="Griggs A."/>
            <person name="Priest M."/>
            <person name="Shea T."/>
            <person name="Wortman J."/>
            <person name="Nusbaum C."/>
            <person name="Birren B."/>
        </authorList>
    </citation>
    <scope>NUCLEOTIDE SEQUENCE [LARGE SCALE GENOMIC DNA]</scope>
    <source>
        <strain evidence="17 19">4EA1</strain>
    </source>
</reference>
<dbReference type="InterPro" id="IPR004821">
    <property type="entry name" value="Cyt_trans-like"/>
</dbReference>
<dbReference type="EMBL" id="UGIF01000002">
    <property type="protein sequence ID" value="STP30527.1"/>
    <property type="molecule type" value="Genomic_DNA"/>
</dbReference>
<dbReference type="GO" id="GO:0003919">
    <property type="term" value="F:FMN adenylyltransferase activity"/>
    <property type="evidence" value="ECO:0007669"/>
    <property type="project" value="UniProtKB-UniRule"/>
</dbReference>
<comment type="function">
    <text evidence="1">Catalyzes the phosphorylation of riboflavin to FMN followed by the adenylation of FMN to FAD.</text>
</comment>
<dbReference type="OrthoDB" id="9803667at2"/>
<dbReference type="EC" id="2.7.1.26" evidence="15"/>
<comment type="pathway">
    <text evidence="3 15">Cofactor biosynthesis; FMN biosynthesis; FMN from riboflavin (ATP route): step 1/1.</text>
</comment>
<dbReference type="GO" id="GO:0006747">
    <property type="term" value="P:FAD biosynthetic process"/>
    <property type="evidence" value="ECO:0007669"/>
    <property type="project" value="UniProtKB-UniRule"/>
</dbReference>
<keyword evidence="12" id="KW-0511">Multifunctional enzyme</keyword>
<comment type="catalytic activity">
    <reaction evidence="13 15">
        <text>riboflavin + ATP = FMN + ADP + H(+)</text>
        <dbReference type="Rhea" id="RHEA:14357"/>
        <dbReference type="ChEBI" id="CHEBI:15378"/>
        <dbReference type="ChEBI" id="CHEBI:30616"/>
        <dbReference type="ChEBI" id="CHEBI:57986"/>
        <dbReference type="ChEBI" id="CHEBI:58210"/>
        <dbReference type="ChEBI" id="CHEBI:456216"/>
        <dbReference type="EC" id="2.7.1.26"/>
    </reaction>
</comment>
<evidence type="ECO:0000256" key="2">
    <source>
        <dbReference type="ARBA" id="ARBA00004726"/>
    </source>
</evidence>
<comment type="catalytic activity">
    <reaction evidence="14 15">
        <text>FMN + ATP + H(+) = FAD + diphosphate</text>
        <dbReference type="Rhea" id="RHEA:17237"/>
        <dbReference type="ChEBI" id="CHEBI:15378"/>
        <dbReference type="ChEBI" id="CHEBI:30616"/>
        <dbReference type="ChEBI" id="CHEBI:33019"/>
        <dbReference type="ChEBI" id="CHEBI:57692"/>
        <dbReference type="ChEBI" id="CHEBI:58210"/>
        <dbReference type="EC" id="2.7.7.2"/>
    </reaction>
</comment>
<dbReference type="PIRSF" id="PIRSF004491">
    <property type="entry name" value="FAD_Synth"/>
    <property type="match status" value="1"/>
</dbReference>
<keyword evidence="10 15" id="KW-0274">FAD</keyword>
<dbReference type="CDD" id="cd02064">
    <property type="entry name" value="FAD_synthetase_N"/>
    <property type="match status" value="1"/>
</dbReference>
<comment type="similarity">
    <text evidence="15">Belongs to the ribF family.</text>
</comment>
<name>A0A367CE73_9ENTE</name>
<evidence type="ECO:0000256" key="1">
    <source>
        <dbReference type="ARBA" id="ARBA00002121"/>
    </source>
</evidence>
<evidence type="ECO:0000256" key="10">
    <source>
        <dbReference type="ARBA" id="ARBA00022827"/>
    </source>
</evidence>
<dbReference type="Pfam" id="PF01687">
    <property type="entry name" value="Flavokinase"/>
    <property type="match status" value="1"/>
</dbReference>
<keyword evidence="11 15" id="KW-0067">ATP-binding</keyword>
<evidence type="ECO:0000256" key="6">
    <source>
        <dbReference type="ARBA" id="ARBA00022679"/>
    </source>
</evidence>
<evidence type="ECO:0000313" key="18">
    <source>
        <dbReference type="EMBL" id="STP30527.1"/>
    </source>
</evidence>
<evidence type="ECO:0000256" key="9">
    <source>
        <dbReference type="ARBA" id="ARBA00022777"/>
    </source>
</evidence>
<keyword evidence="6 15" id="KW-0808">Transferase</keyword>
<evidence type="ECO:0000256" key="12">
    <source>
        <dbReference type="ARBA" id="ARBA00023268"/>
    </source>
</evidence>
<dbReference type="NCBIfam" id="TIGR00083">
    <property type="entry name" value="ribF"/>
    <property type="match status" value="1"/>
</dbReference>
<dbReference type="NCBIfam" id="TIGR00125">
    <property type="entry name" value="cyt_tran_rel"/>
    <property type="match status" value="1"/>
</dbReference>
<dbReference type="SUPFAM" id="SSF52374">
    <property type="entry name" value="Nucleotidylyl transferase"/>
    <property type="match status" value="1"/>
</dbReference>
<dbReference type="Proteomes" id="UP000254070">
    <property type="component" value="Unassembled WGS sequence"/>
</dbReference>
<dbReference type="SUPFAM" id="SSF82114">
    <property type="entry name" value="Riboflavin kinase-like"/>
    <property type="match status" value="1"/>
</dbReference>
<dbReference type="AlphaFoldDB" id="A0A367CE73"/>
<evidence type="ECO:0000256" key="4">
    <source>
        <dbReference type="ARBA" id="ARBA00022630"/>
    </source>
</evidence>
<evidence type="ECO:0000256" key="7">
    <source>
        <dbReference type="ARBA" id="ARBA00022695"/>
    </source>
</evidence>
<dbReference type="Pfam" id="PF06574">
    <property type="entry name" value="FAD_syn"/>
    <property type="match status" value="1"/>
</dbReference>
<dbReference type="GO" id="GO:0008531">
    <property type="term" value="F:riboflavin kinase activity"/>
    <property type="evidence" value="ECO:0007669"/>
    <property type="project" value="UniProtKB-UniRule"/>
</dbReference>
<dbReference type="GO" id="GO:0009398">
    <property type="term" value="P:FMN biosynthetic process"/>
    <property type="evidence" value="ECO:0007669"/>
    <property type="project" value="UniProtKB-UniRule"/>
</dbReference>
<evidence type="ECO:0000256" key="5">
    <source>
        <dbReference type="ARBA" id="ARBA00022643"/>
    </source>
</evidence>
<organism evidence="17 19">
    <name type="scientific">Enterococcus durans</name>
    <dbReference type="NCBI Taxonomy" id="53345"/>
    <lineage>
        <taxon>Bacteria</taxon>
        <taxon>Bacillati</taxon>
        <taxon>Bacillota</taxon>
        <taxon>Bacilli</taxon>
        <taxon>Lactobacillales</taxon>
        <taxon>Enterococcaceae</taxon>
        <taxon>Enterococcus</taxon>
    </lineage>
</organism>
<dbReference type="Gene3D" id="2.40.30.30">
    <property type="entry name" value="Riboflavin kinase-like"/>
    <property type="match status" value="1"/>
</dbReference>
<dbReference type="SMART" id="SM00904">
    <property type="entry name" value="Flavokinase"/>
    <property type="match status" value="1"/>
</dbReference>
<evidence type="ECO:0000313" key="17">
    <source>
        <dbReference type="EMBL" id="RCA10937.1"/>
    </source>
</evidence>
<dbReference type="FunFam" id="2.40.30.30:FF:000003">
    <property type="entry name" value="Riboflavin biosynthesis protein"/>
    <property type="match status" value="1"/>
</dbReference>
<dbReference type="InterPro" id="IPR023465">
    <property type="entry name" value="Riboflavin_kinase_dom_sf"/>
</dbReference>
<evidence type="ECO:0000256" key="8">
    <source>
        <dbReference type="ARBA" id="ARBA00022741"/>
    </source>
</evidence>
<dbReference type="InterPro" id="IPR002606">
    <property type="entry name" value="Riboflavin_kinase_bac"/>
</dbReference>
<dbReference type="EMBL" id="LEPB01000004">
    <property type="protein sequence ID" value="RCA10937.1"/>
    <property type="molecule type" value="Genomic_DNA"/>
</dbReference>
<dbReference type="InterPro" id="IPR014729">
    <property type="entry name" value="Rossmann-like_a/b/a_fold"/>
</dbReference>
<dbReference type="PANTHER" id="PTHR22749">
    <property type="entry name" value="RIBOFLAVIN KINASE/FMN ADENYLYLTRANSFERASE"/>
    <property type="match status" value="1"/>
</dbReference>
<proteinExistence type="inferred from homology"/>
<keyword evidence="5 15" id="KW-0288">FMN</keyword>
<feature type="domain" description="Riboflavin kinase" evidence="16">
    <location>
        <begin position="186"/>
        <end position="311"/>
    </location>
</feature>
<keyword evidence="8 15" id="KW-0547">Nucleotide-binding</keyword>
<evidence type="ECO:0000256" key="15">
    <source>
        <dbReference type="PIRNR" id="PIRNR004491"/>
    </source>
</evidence>
<keyword evidence="7 15" id="KW-0548">Nucleotidyltransferase</keyword>
<dbReference type="UniPathway" id="UPA00277">
    <property type="reaction ID" value="UER00407"/>
</dbReference>
<dbReference type="KEGG" id="edu:LIU_09730"/>
<dbReference type="InterPro" id="IPR015864">
    <property type="entry name" value="FAD_synthase"/>
</dbReference>
<evidence type="ECO:0000256" key="14">
    <source>
        <dbReference type="ARBA" id="ARBA00049494"/>
    </source>
</evidence>
<dbReference type="Gene3D" id="3.40.50.620">
    <property type="entry name" value="HUPs"/>
    <property type="match status" value="1"/>
</dbReference>
<comment type="pathway">
    <text evidence="2 15">Cofactor biosynthesis; FAD biosynthesis; FAD from FMN: step 1/1.</text>
</comment>
<dbReference type="GO" id="GO:0009231">
    <property type="term" value="P:riboflavin biosynthetic process"/>
    <property type="evidence" value="ECO:0007669"/>
    <property type="project" value="InterPro"/>
</dbReference>
<gene>
    <name evidence="18" type="primary">ribF</name>
    <name evidence="17" type="ORF">EA71_01691</name>
    <name evidence="18" type="ORF">NCTC8129_02776</name>
</gene>
<evidence type="ECO:0000256" key="13">
    <source>
        <dbReference type="ARBA" id="ARBA00047880"/>
    </source>
</evidence>
<dbReference type="GO" id="GO:0005524">
    <property type="term" value="F:ATP binding"/>
    <property type="evidence" value="ECO:0007669"/>
    <property type="project" value="UniProtKB-UniRule"/>
</dbReference>
<dbReference type="InterPro" id="IPR023468">
    <property type="entry name" value="Riboflavin_kinase"/>
</dbReference>
<dbReference type="Proteomes" id="UP000252797">
    <property type="component" value="Unassembled WGS sequence"/>
</dbReference>
<evidence type="ECO:0000313" key="20">
    <source>
        <dbReference type="Proteomes" id="UP000254070"/>
    </source>
</evidence>
<dbReference type="GeneID" id="56744321"/>
<dbReference type="FunFam" id="3.40.50.620:FF:000021">
    <property type="entry name" value="Riboflavin biosynthesis protein"/>
    <property type="match status" value="1"/>
</dbReference>
<keyword evidence="9 15" id="KW-0418">Kinase</keyword>
<dbReference type="STRING" id="53345.LIU_09730"/>
<evidence type="ECO:0000256" key="11">
    <source>
        <dbReference type="ARBA" id="ARBA00022840"/>
    </source>
</evidence>
<evidence type="ECO:0000313" key="19">
    <source>
        <dbReference type="Proteomes" id="UP000252797"/>
    </source>
</evidence>
<evidence type="ECO:0000259" key="16">
    <source>
        <dbReference type="SMART" id="SM00904"/>
    </source>
</evidence>
<dbReference type="PANTHER" id="PTHR22749:SF6">
    <property type="entry name" value="RIBOFLAVIN KINASE"/>
    <property type="match status" value="1"/>
</dbReference>
<evidence type="ECO:0000256" key="3">
    <source>
        <dbReference type="ARBA" id="ARBA00005201"/>
    </source>
</evidence>
<dbReference type="UniPathway" id="UPA00276">
    <property type="reaction ID" value="UER00406"/>
</dbReference>
<sequence>MKIIKIRHPYQMDQIPKEDVVLVLGFFDGVHKGHQKVIQTGKKIAEKEGLKLALMTFNQHPSIVFKKINPSQVKYLTTLAQKEEKMAALGVDYLYEIDFTSSFAHLAPQDFVDQYIVGLHAKYAVSGFDYTYGPREIADVAHLPQYAKKRFEVVTIPKEENEGEKISSTRIRHLLDNGKLEEVTKLLGSVYEVEGVVVHGDARGRLLGFPTANVKVKSTVHLPKEGVYVTEIKVGDTWYRAMGSIGHNDTFGEGRELTVELYILDFAQDIYGEHVTIRWNHFLRDQVKFSSAEALIDQLKADEQATADYFN</sequence>
<accession>A0A367CE73</accession>
<dbReference type="InterPro" id="IPR015865">
    <property type="entry name" value="Riboflavin_kinase_bac/euk"/>
</dbReference>
<dbReference type="EC" id="2.7.7.2" evidence="15"/>
<keyword evidence="4 15" id="KW-0285">Flavoprotein</keyword>
<protein>
    <recommendedName>
        <fullName evidence="15">Riboflavin biosynthesis protein</fullName>
    </recommendedName>
    <domain>
        <recommendedName>
            <fullName evidence="15">Riboflavin kinase</fullName>
            <ecNumber evidence="15">2.7.1.26</ecNumber>
        </recommendedName>
        <alternativeName>
            <fullName evidence="15">Flavokinase</fullName>
        </alternativeName>
    </domain>
    <domain>
        <recommendedName>
            <fullName evidence="15">FMN adenylyltransferase</fullName>
            <ecNumber evidence="15">2.7.7.2</ecNumber>
        </recommendedName>
        <alternativeName>
            <fullName evidence="15">FAD pyrophosphorylase</fullName>
        </alternativeName>
        <alternativeName>
            <fullName evidence="15">FAD synthase</fullName>
        </alternativeName>
    </domain>
</protein>